<gene>
    <name evidence="7" type="ORF">D7V94_16450</name>
</gene>
<comment type="caution">
    <text evidence="7">The sequence shown here is derived from an EMBL/GenBank/DDBJ whole genome shotgun (WGS) entry which is preliminary data.</text>
</comment>
<evidence type="ECO:0000313" key="7">
    <source>
        <dbReference type="EMBL" id="RKI89774.1"/>
    </source>
</evidence>
<dbReference type="OrthoDB" id="9809348at2"/>
<keyword evidence="8" id="KW-1185">Reference proteome</keyword>
<dbReference type="PANTHER" id="PTHR34220:SF7">
    <property type="entry name" value="SENSOR HISTIDINE KINASE YPDA"/>
    <property type="match status" value="1"/>
</dbReference>
<dbReference type="InterPro" id="IPR010559">
    <property type="entry name" value="Sig_transdc_His_kin_internal"/>
</dbReference>
<dbReference type="CDD" id="cd06225">
    <property type="entry name" value="HAMP"/>
    <property type="match status" value="1"/>
</dbReference>
<keyword evidence="3" id="KW-0808">Transferase</keyword>
<dbReference type="PROSITE" id="PS50885">
    <property type="entry name" value="HAMP"/>
    <property type="match status" value="1"/>
</dbReference>
<protein>
    <submittedName>
        <fullName evidence="7">Sensor histidine kinase</fullName>
    </submittedName>
</protein>
<dbReference type="InterPro" id="IPR036890">
    <property type="entry name" value="HATPase_C_sf"/>
</dbReference>
<evidence type="ECO:0000313" key="8">
    <source>
        <dbReference type="Proteomes" id="UP000280696"/>
    </source>
</evidence>
<feature type="transmembrane region" description="Helical" evidence="5">
    <location>
        <begin position="30"/>
        <end position="53"/>
    </location>
</feature>
<dbReference type="AlphaFoldDB" id="A0A3A9AFC6"/>
<dbReference type="Pfam" id="PF06580">
    <property type="entry name" value="His_kinase"/>
    <property type="match status" value="1"/>
</dbReference>
<reference evidence="7 8" key="1">
    <citation type="submission" date="2018-09" db="EMBL/GenBank/DDBJ databases">
        <title>Murine metabolic-syndrome-specific gut microbial biobank.</title>
        <authorList>
            <person name="Liu C."/>
        </authorList>
    </citation>
    <scope>NUCLEOTIDE SEQUENCE [LARGE SCALE GENOMIC DNA]</scope>
    <source>
        <strain evidence="7 8">0.1xD8-82</strain>
    </source>
</reference>
<evidence type="ECO:0000256" key="2">
    <source>
        <dbReference type="ARBA" id="ARBA00022553"/>
    </source>
</evidence>
<dbReference type="SUPFAM" id="SSF158472">
    <property type="entry name" value="HAMP domain-like"/>
    <property type="match status" value="1"/>
</dbReference>
<accession>A0A3A9AFC6</accession>
<dbReference type="InterPro" id="IPR050640">
    <property type="entry name" value="Bact_2-comp_sensor_kinase"/>
</dbReference>
<sequence>MCRHAAAGRNRMSFKEKWEKSWNFEKKMNVVIVWTIAAITIAAIVVSTFSFVMSITKQNSQYVTDQLTIMAQDCANNLEQYKSLITACSMDSHVQEYCESTSMEGLYGEMGNVYNSFLNMLYMQYNANFIAVINTGMNNYLYNGNVNINESFFEKFCEEDYKKSMTAKTKGALKVSFSNRYHNSRKYTLTLYFPVYSVTKMVNSRGLLVVNLDDDLLKRFHQKESPYSSNLYLTDVEGNIVSTQDESQIGNRIAFAEQITGDQGRFWHGGMLISYQRVGGWNFYMINEVEALSLYRGCFGTILILLAVMLVVTGTALALARNMTKKLFSPINKIVSNMNDVSRGNLRTRIHVEDMDSDGRKLADGFNIMMDEIDVLMEQVKEEQRQFDKMHLYALQSQIQPHFLYNTLECIHWQALSEGNKEISTMVKAMAQYYRICLSEGKDIITLETELAHVRNYLIIQNMRYDNIIAFTVKVPEEYFSIRIPKLTLQPLVENSIYHGIRVKEGKKGTIEIAIREAQEDICLTVKDDGVGMVKEQLAVINQNISNHNWDVGYGISNINKRIELMFGEEYGLTFRANEESGICVEIRLPKEWQEEPDRGYEGEV</sequence>
<evidence type="ECO:0000259" key="6">
    <source>
        <dbReference type="PROSITE" id="PS50885"/>
    </source>
</evidence>
<name>A0A3A9AFC6_9FIRM</name>
<dbReference type="EMBL" id="RAYQ01000019">
    <property type="protein sequence ID" value="RKI89774.1"/>
    <property type="molecule type" value="Genomic_DNA"/>
</dbReference>
<keyword evidence="5" id="KW-0812">Transmembrane</keyword>
<keyword evidence="5" id="KW-0472">Membrane</keyword>
<dbReference type="InterPro" id="IPR003594">
    <property type="entry name" value="HATPase_dom"/>
</dbReference>
<dbReference type="SUPFAM" id="SSF55874">
    <property type="entry name" value="ATPase domain of HSP90 chaperone/DNA topoisomerase II/histidine kinase"/>
    <property type="match status" value="1"/>
</dbReference>
<organism evidence="7 8">
    <name type="scientific">Parablautia intestinalis</name>
    <dbReference type="NCBI Taxonomy" id="2320100"/>
    <lineage>
        <taxon>Bacteria</taxon>
        <taxon>Bacillati</taxon>
        <taxon>Bacillota</taxon>
        <taxon>Clostridia</taxon>
        <taxon>Lachnospirales</taxon>
        <taxon>Lachnospiraceae</taxon>
        <taxon>Parablautia</taxon>
    </lineage>
</organism>
<proteinExistence type="predicted"/>
<keyword evidence="5" id="KW-1133">Transmembrane helix</keyword>
<dbReference type="GO" id="GO:0016020">
    <property type="term" value="C:membrane"/>
    <property type="evidence" value="ECO:0007669"/>
    <property type="project" value="UniProtKB-SubCell"/>
</dbReference>
<dbReference type="Gene3D" id="6.10.340.10">
    <property type="match status" value="1"/>
</dbReference>
<dbReference type="Proteomes" id="UP000280696">
    <property type="component" value="Unassembled WGS sequence"/>
</dbReference>
<dbReference type="PANTHER" id="PTHR34220">
    <property type="entry name" value="SENSOR HISTIDINE KINASE YPDA"/>
    <property type="match status" value="1"/>
</dbReference>
<evidence type="ECO:0000256" key="1">
    <source>
        <dbReference type="ARBA" id="ARBA00004370"/>
    </source>
</evidence>
<evidence type="ECO:0000256" key="5">
    <source>
        <dbReference type="SAM" id="Phobius"/>
    </source>
</evidence>
<dbReference type="Pfam" id="PF02518">
    <property type="entry name" value="HATPase_c"/>
    <property type="match status" value="1"/>
</dbReference>
<dbReference type="GO" id="GO:0000155">
    <property type="term" value="F:phosphorelay sensor kinase activity"/>
    <property type="evidence" value="ECO:0007669"/>
    <property type="project" value="InterPro"/>
</dbReference>
<comment type="subcellular location">
    <subcellularLocation>
        <location evidence="1">Membrane</location>
    </subcellularLocation>
</comment>
<keyword evidence="4 7" id="KW-0418">Kinase</keyword>
<feature type="domain" description="HAMP" evidence="6">
    <location>
        <begin position="325"/>
        <end position="378"/>
    </location>
</feature>
<dbReference type="InterPro" id="IPR003660">
    <property type="entry name" value="HAMP_dom"/>
</dbReference>
<evidence type="ECO:0000256" key="4">
    <source>
        <dbReference type="ARBA" id="ARBA00022777"/>
    </source>
</evidence>
<feature type="transmembrane region" description="Helical" evidence="5">
    <location>
        <begin position="299"/>
        <end position="320"/>
    </location>
</feature>
<dbReference type="SMART" id="SM00304">
    <property type="entry name" value="HAMP"/>
    <property type="match status" value="1"/>
</dbReference>
<dbReference type="Gene3D" id="3.30.565.10">
    <property type="entry name" value="Histidine kinase-like ATPase, C-terminal domain"/>
    <property type="match status" value="1"/>
</dbReference>
<keyword evidence="2" id="KW-0597">Phosphoprotein</keyword>
<evidence type="ECO:0000256" key="3">
    <source>
        <dbReference type="ARBA" id="ARBA00022679"/>
    </source>
</evidence>